<name>A0AA43M888_9BURK</name>
<keyword evidence="3" id="KW-1185">Reference proteome</keyword>
<evidence type="ECO:0000313" key="3">
    <source>
        <dbReference type="Proteomes" id="UP001161160"/>
    </source>
</evidence>
<dbReference type="AlphaFoldDB" id="A0AA43M888"/>
<protein>
    <submittedName>
        <fullName evidence="2">Paraquat-inducible protein B</fullName>
    </submittedName>
</protein>
<dbReference type="Proteomes" id="UP001161160">
    <property type="component" value="Unassembled WGS sequence"/>
</dbReference>
<dbReference type="EMBL" id="JARXYA010000004">
    <property type="protein sequence ID" value="MDH6503805.1"/>
    <property type="molecule type" value="Genomic_DNA"/>
</dbReference>
<feature type="region of interest" description="Disordered" evidence="1">
    <location>
        <begin position="1"/>
        <end position="23"/>
    </location>
</feature>
<dbReference type="GeneID" id="83595460"/>
<feature type="compositionally biased region" description="Polar residues" evidence="1">
    <location>
        <begin position="12"/>
        <end position="23"/>
    </location>
</feature>
<dbReference type="RefSeq" id="WP_076023121.1">
    <property type="nucleotide sequence ID" value="NZ_JARXVX010000001.1"/>
</dbReference>
<accession>A0AA43M888</accession>
<comment type="caution">
    <text evidence="2">The sequence shown here is derived from an EMBL/GenBank/DDBJ whole genome shotgun (WGS) entry which is preliminary data.</text>
</comment>
<gene>
    <name evidence="2" type="ORF">M2127_001098</name>
</gene>
<sequence length="65" mass="7119">MTTHFQNPILKNVNSMTASDSPLQTDLRDSLRSLTKAADSLKTLSDMLDQQPQSLLFGKPSQGAK</sequence>
<organism evidence="2 3">
    <name type="scientific">Polynucleobacter sphagniphilus</name>
    <dbReference type="NCBI Taxonomy" id="1743169"/>
    <lineage>
        <taxon>Bacteria</taxon>
        <taxon>Pseudomonadati</taxon>
        <taxon>Pseudomonadota</taxon>
        <taxon>Betaproteobacteria</taxon>
        <taxon>Burkholderiales</taxon>
        <taxon>Burkholderiaceae</taxon>
        <taxon>Polynucleobacter</taxon>
    </lineage>
</organism>
<evidence type="ECO:0000256" key="1">
    <source>
        <dbReference type="SAM" id="MobiDB-lite"/>
    </source>
</evidence>
<proteinExistence type="predicted"/>
<evidence type="ECO:0000313" key="2">
    <source>
        <dbReference type="EMBL" id="MDH6503805.1"/>
    </source>
</evidence>
<reference evidence="2" key="1">
    <citation type="submission" date="2023-04" db="EMBL/GenBank/DDBJ databases">
        <title>Genome Encyclopedia of Bacteria and Archaea VI: Functional Genomics of Type Strains.</title>
        <authorList>
            <person name="Whitman W."/>
        </authorList>
    </citation>
    <scope>NUCLEOTIDE SEQUENCE</scope>
    <source>
        <strain evidence="2">Enz.4-51</strain>
    </source>
</reference>